<evidence type="ECO:0000256" key="5">
    <source>
        <dbReference type="SAM" id="MobiDB-lite"/>
    </source>
</evidence>
<dbReference type="SUPFAM" id="SSF48498">
    <property type="entry name" value="Tetracyclin repressor-like, C-terminal domain"/>
    <property type="match status" value="1"/>
</dbReference>
<dbReference type="RefSeq" id="WP_322097970.1">
    <property type="nucleotide sequence ID" value="NZ_WLYK01000005.1"/>
</dbReference>
<keyword evidence="3" id="KW-0804">Transcription</keyword>
<dbReference type="PANTHER" id="PTHR30055:SF234">
    <property type="entry name" value="HTH-TYPE TRANSCRIPTIONAL REGULATOR BETI"/>
    <property type="match status" value="1"/>
</dbReference>
<dbReference type="PANTHER" id="PTHR30055">
    <property type="entry name" value="HTH-TYPE TRANSCRIPTIONAL REGULATOR RUTR"/>
    <property type="match status" value="1"/>
</dbReference>
<feature type="domain" description="HTH tetR-type" evidence="6">
    <location>
        <begin position="246"/>
        <end position="306"/>
    </location>
</feature>
<feature type="domain" description="HTH tetR-type" evidence="6">
    <location>
        <begin position="20"/>
        <end position="80"/>
    </location>
</feature>
<dbReference type="EMBL" id="WLYK01000005">
    <property type="protein sequence ID" value="MTD15170.1"/>
    <property type="molecule type" value="Genomic_DNA"/>
</dbReference>
<dbReference type="Gene3D" id="1.10.10.60">
    <property type="entry name" value="Homeodomain-like"/>
    <property type="match status" value="2"/>
</dbReference>
<accession>A0A7K1FM77</accession>
<evidence type="ECO:0000256" key="4">
    <source>
        <dbReference type="PROSITE-ProRule" id="PRU00335"/>
    </source>
</evidence>
<feature type="DNA-binding region" description="H-T-H motif" evidence="4">
    <location>
        <begin position="43"/>
        <end position="62"/>
    </location>
</feature>
<keyword evidence="2 4" id="KW-0238">DNA-binding</keyword>
<organism evidence="7 8">
    <name type="scientific">Nakamurella alba</name>
    <dbReference type="NCBI Taxonomy" id="2665158"/>
    <lineage>
        <taxon>Bacteria</taxon>
        <taxon>Bacillati</taxon>
        <taxon>Actinomycetota</taxon>
        <taxon>Actinomycetes</taxon>
        <taxon>Nakamurellales</taxon>
        <taxon>Nakamurellaceae</taxon>
        <taxon>Nakamurella</taxon>
    </lineage>
</organism>
<evidence type="ECO:0000256" key="2">
    <source>
        <dbReference type="ARBA" id="ARBA00023125"/>
    </source>
</evidence>
<dbReference type="Pfam" id="PF00440">
    <property type="entry name" value="TetR_N"/>
    <property type="match status" value="2"/>
</dbReference>
<dbReference type="Proteomes" id="UP000460221">
    <property type="component" value="Unassembled WGS sequence"/>
</dbReference>
<evidence type="ECO:0000259" key="6">
    <source>
        <dbReference type="PROSITE" id="PS50977"/>
    </source>
</evidence>
<evidence type="ECO:0000313" key="8">
    <source>
        <dbReference type="Proteomes" id="UP000460221"/>
    </source>
</evidence>
<dbReference type="PRINTS" id="PR00455">
    <property type="entry name" value="HTHTETR"/>
</dbReference>
<dbReference type="PROSITE" id="PS50977">
    <property type="entry name" value="HTH_TETR_2"/>
    <property type="match status" value="2"/>
</dbReference>
<dbReference type="GO" id="GO:0003700">
    <property type="term" value="F:DNA-binding transcription factor activity"/>
    <property type="evidence" value="ECO:0007669"/>
    <property type="project" value="TreeGrafter"/>
</dbReference>
<keyword evidence="8" id="KW-1185">Reference proteome</keyword>
<proteinExistence type="predicted"/>
<sequence>MVNARSRTAGSAPARAESASTRRDEILEAASALFAGSGFSATSLKDVADACGILPGSLYHHFESKEAIVVELLDRFHDDQERIGTTALGRLAKGEDRSTQDQLRLLAVEAAANSVRHRAAMTLLFHDPPQRSGERLQQTLRRPDGALEDAYRAVLEQARADGLLRPEIEPELLADQLREAMLHTSLTVFYGDTPPSAVADTVIHVLLHGIARGPVADADLDGSAAMEVAVAAVRSWDEADAEPVADDRVSALLRVARTEFARRGYEGTTVRHIAAAAGIGTGTVFRLTGSKEAMLDWIMAAFQTRITEGYEKVLATDAPAAAKLDALAWFNLHVRNRFDEEFSIQRSWLRLRPPHHTEHGKSLRERADAVGRMIGAAVASGELRGHGPVEVFARCVWDLLWLPPDMYDRYGPDRSQRHYRGTVLRGALVHPA</sequence>
<dbReference type="SUPFAM" id="SSF46689">
    <property type="entry name" value="Homeodomain-like"/>
    <property type="match status" value="2"/>
</dbReference>
<reference evidence="7 8" key="1">
    <citation type="submission" date="2019-11" db="EMBL/GenBank/DDBJ databases">
        <authorList>
            <person name="Jiang L.-Q."/>
        </authorList>
    </citation>
    <scope>NUCLEOTIDE SEQUENCE [LARGE SCALE GENOMIC DNA]</scope>
    <source>
        <strain evidence="7 8">YIM 132087</strain>
    </source>
</reference>
<dbReference type="Gene3D" id="1.10.357.10">
    <property type="entry name" value="Tetracycline Repressor, domain 2"/>
    <property type="match status" value="2"/>
</dbReference>
<comment type="caution">
    <text evidence="7">The sequence shown here is derived from an EMBL/GenBank/DDBJ whole genome shotgun (WGS) entry which is preliminary data.</text>
</comment>
<dbReference type="AlphaFoldDB" id="A0A7K1FM77"/>
<gene>
    <name evidence="7" type="ORF">GIS00_14600</name>
</gene>
<feature type="region of interest" description="Disordered" evidence="5">
    <location>
        <begin position="1"/>
        <end position="21"/>
    </location>
</feature>
<dbReference type="InterPro" id="IPR036271">
    <property type="entry name" value="Tet_transcr_reg_TetR-rel_C_sf"/>
</dbReference>
<feature type="DNA-binding region" description="H-T-H motif" evidence="4">
    <location>
        <begin position="269"/>
        <end position="288"/>
    </location>
</feature>
<evidence type="ECO:0000256" key="1">
    <source>
        <dbReference type="ARBA" id="ARBA00023015"/>
    </source>
</evidence>
<dbReference type="InterPro" id="IPR001647">
    <property type="entry name" value="HTH_TetR"/>
</dbReference>
<dbReference type="InterPro" id="IPR009057">
    <property type="entry name" value="Homeodomain-like_sf"/>
</dbReference>
<name>A0A7K1FM77_9ACTN</name>
<dbReference type="InterPro" id="IPR050109">
    <property type="entry name" value="HTH-type_TetR-like_transc_reg"/>
</dbReference>
<evidence type="ECO:0000256" key="3">
    <source>
        <dbReference type="ARBA" id="ARBA00023163"/>
    </source>
</evidence>
<dbReference type="GO" id="GO:0000976">
    <property type="term" value="F:transcription cis-regulatory region binding"/>
    <property type="evidence" value="ECO:0007669"/>
    <property type="project" value="TreeGrafter"/>
</dbReference>
<evidence type="ECO:0000313" key="7">
    <source>
        <dbReference type="EMBL" id="MTD15170.1"/>
    </source>
</evidence>
<protein>
    <submittedName>
        <fullName evidence="7">TetR family transcriptional regulator</fullName>
    </submittedName>
</protein>
<keyword evidence="1" id="KW-0805">Transcription regulation</keyword>